<dbReference type="GO" id="GO:0003735">
    <property type="term" value="F:structural constituent of ribosome"/>
    <property type="evidence" value="ECO:0007669"/>
    <property type="project" value="InterPro"/>
</dbReference>
<accession>A0A0F9VFI2</accession>
<organism evidence="4">
    <name type="scientific">marine sediment metagenome</name>
    <dbReference type="NCBI Taxonomy" id="412755"/>
    <lineage>
        <taxon>unclassified sequences</taxon>
        <taxon>metagenomes</taxon>
        <taxon>ecological metagenomes</taxon>
    </lineage>
</organism>
<keyword evidence="3" id="KW-0687">Ribonucleoprotein</keyword>
<name>A0A0F9VFI2_9ZZZZ</name>
<dbReference type="GO" id="GO:0006412">
    <property type="term" value="P:translation"/>
    <property type="evidence" value="ECO:0007669"/>
    <property type="project" value="InterPro"/>
</dbReference>
<keyword evidence="2" id="KW-0689">Ribosomal protein</keyword>
<dbReference type="AlphaFoldDB" id="A0A0F9VFI2"/>
<dbReference type="Pfam" id="PF01016">
    <property type="entry name" value="Ribosomal_L27"/>
    <property type="match status" value="1"/>
</dbReference>
<dbReference type="PANTHER" id="PTHR15893:SF0">
    <property type="entry name" value="LARGE RIBOSOMAL SUBUNIT PROTEIN BL27M"/>
    <property type="match status" value="1"/>
</dbReference>
<evidence type="ECO:0000256" key="2">
    <source>
        <dbReference type="ARBA" id="ARBA00022980"/>
    </source>
</evidence>
<comment type="similarity">
    <text evidence="1">Belongs to the bacterial ribosomal protein bL27 family.</text>
</comment>
<dbReference type="FunFam" id="2.40.50.100:FF:000020">
    <property type="entry name" value="50S ribosomal protein L27"/>
    <property type="match status" value="1"/>
</dbReference>
<evidence type="ECO:0000256" key="1">
    <source>
        <dbReference type="ARBA" id="ARBA00010797"/>
    </source>
</evidence>
<reference evidence="4" key="1">
    <citation type="journal article" date="2015" name="Nature">
        <title>Complex archaea that bridge the gap between prokaryotes and eukaryotes.</title>
        <authorList>
            <person name="Spang A."/>
            <person name="Saw J.H."/>
            <person name="Jorgensen S.L."/>
            <person name="Zaremba-Niedzwiedzka K."/>
            <person name="Martijn J."/>
            <person name="Lind A.E."/>
            <person name="van Eijk R."/>
            <person name="Schleper C."/>
            <person name="Guy L."/>
            <person name="Ettema T.J."/>
        </authorList>
    </citation>
    <scope>NUCLEOTIDE SEQUENCE</scope>
</reference>
<dbReference type="InterPro" id="IPR001684">
    <property type="entry name" value="Ribosomal_bL27"/>
</dbReference>
<gene>
    <name evidence="4" type="ORF">LCGC14_0102340</name>
</gene>
<dbReference type="Gene3D" id="2.40.50.100">
    <property type="match status" value="1"/>
</dbReference>
<proteinExistence type="inferred from homology"/>
<protein>
    <recommendedName>
        <fullName evidence="5">Ribosomal protein L27</fullName>
    </recommendedName>
</protein>
<dbReference type="GO" id="GO:0022625">
    <property type="term" value="C:cytosolic large ribosomal subunit"/>
    <property type="evidence" value="ECO:0007669"/>
    <property type="project" value="TreeGrafter"/>
</dbReference>
<dbReference type="PROSITE" id="PS00831">
    <property type="entry name" value="RIBOSOMAL_L27"/>
    <property type="match status" value="1"/>
</dbReference>
<dbReference type="PANTHER" id="PTHR15893">
    <property type="entry name" value="RIBOSOMAL PROTEIN L27"/>
    <property type="match status" value="1"/>
</dbReference>
<comment type="caution">
    <text evidence="4">The sequence shown here is derived from an EMBL/GenBank/DDBJ whole genome shotgun (WGS) entry which is preliminary data.</text>
</comment>
<sequence>MRIRYGHPITKFTTAKLARGYHIYAVNMAKTKSAGATKLGRDSLPKYLGVKLSDGQLARPGMIIIRQRGTKFIPGKNVRRGRDDTLYASKEGVVRFRTKRIRRFDSSQKIAKIVDIE</sequence>
<dbReference type="SUPFAM" id="SSF110324">
    <property type="entry name" value="Ribosomal L27 protein-like"/>
    <property type="match status" value="1"/>
</dbReference>
<evidence type="ECO:0008006" key="5">
    <source>
        <dbReference type="Google" id="ProtNLM"/>
    </source>
</evidence>
<dbReference type="NCBIfam" id="TIGR00062">
    <property type="entry name" value="L27"/>
    <property type="match status" value="1"/>
</dbReference>
<dbReference type="PRINTS" id="PR00063">
    <property type="entry name" value="RIBOSOMALL27"/>
</dbReference>
<evidence type="ECO:0000256" key="3">
    <source>
        <dbReference type="ARBA" id="ARBA00023274"/>
    </source>
</evidence>
<dbReference type="EMBL" id="LAZR01000029">
    <property type="protein sequence ID" value="KKO02785.1"/>
    <property type="molecule type" value="Genomic_DNA"/>
</dbReference>
<dbReference type="InterPro" id="IPR018261">
    <property type="entry name" value="Ribosomal_bL27_CS"/>
</dbReference>
<evidence type="ECO:0000313" key="4">
    <source>
        <dbReference type="EMBL" id="KKO02785.1"/>
    </source>
</evidence>